<organism evidence="3 4">
    <name type="scientific">Basidiobolus meristosporus CBS 931.73</name>
    <dbReference type="NCBI Taxonomy" id="1314790"/>
    <lineage>
        <taxon>Eukaryota</taxon>
        <taxon>Fungi</taxon>
        <taxon>Fungi incertae sedis</taxon>
        <taxon>Zoopagomycota</taxon>
        <taxon>Entomophthoromycotina</taxon>
        <taxon>Basidiobolomycetes</taxon>
        <taxon>Basidiobolales</taxon>
        <taxon>Basidiobolaceae</taxon>
        <taxon>Basidiobolus</taxon>
    </lineage>
</organism>
<keyword evidence="2" id="KW-0732">Signal</keyword>
<dbReference type="Proteomes" id="UP000193498">
    <property type="component" value="Unassembled WGS sequence"/>
</dbReference>
<evidence type="ECO:0000313" key="4">
    <source>
        <dbReference type="Proteomes" id="UP000193498"/>
    </source>
</evidence>
<sequence>MRAFVLLALATFPITHAESNEDHKDAENDPGLANLGLLKSLPIIGDSDSRSKSSDKSPGLLGTGLSLGLLGKENPQERKTPTIHEYVTPIEENDDEYEYYPRPQPNLYPSTEEYPRYGRYKGGRKHRSKSRYDEDSNAVNADGKRRPKKWSYTTSWTTTYPTTYTTYTAKYRPTRTPVAQPTNQATQPDAEDCLLGIGGLGCL</sequence>
<dbReference type="EMBL" id="MCFE01001113">
    <property type="protein sequence ID" value="ORX67010.1"/>
    <property type="molecule type" value="Genomic_DNA"/>
</dbReference>
<feature type="signal peptide" evidence="2">
    <location>
        <begin position="1"/>
        <end position="17"/>
    </location>
</feature>
<feature type="compositionally biased region" description="Basic residues" evidence="1">
    <location>
        <begin position="118"/>
        <end position="129"/>
    </location>
</feature>
<comment type="caution">
    <text evidence="3">The sequence shown here is derived from an EMBL/GenBank/DDBJ whole genome shotgun (WGS) entry which is preliminary data.</text>
</comment>
<feature type="compositionally biased region" description="Low complexity" evidence="1">
    <location>
        <begin position="56"/>
        <end position="71"/>
    </location>
</feature>
<dbReference type="InParanoid" id="A0A1Y1W0G1"/>
<feature type="chain" id="PRO_5011003293" evidence="2">
    <location>
        <begin position="18"/>
        <end position="203"/>
    </location>
</feature>
<evidence type="ECO:0000256" key="2">
    <source>
        <dbReference type="SAM" id="SignalP"/>
    </source>
</evidence>
<keyword evidence="4" id="KW-1185">Reference proteome</keyword>
<accession>A0A1Y1W0G1</accession>
<feature type="region of interest" description="Disordered" evidence="1">
    <location>
        <begin position="44"/>
        <end position="147"/>
    </location>
</feature>
<protein>
    <submittedName>
        <fullName evidence="3">Uncharacterized protein</fullName>
    </submittedName>
</protein>
<reference evidence="3 4" key="1">
    <citation type="submission" date="2016-07" db="EMBL/GenBank/DDBJ databases">
        <title>Pervasive Adenine N6-methylation of Active Genes in Fungi.</title>
        <authorList>
            <consortium name="DOE Joint Genome Institute"/>
            <person name="Mondo S.J."/>
            <person name="Dannebaum R.O."/>
            <person name="Kuo R.C."/>
            <person name="Labutti K."/>
            <person name="Haridas S."/>
            <person name="Kuo A."/>
            <person name="Salamov A."/>
            <person name="Ahrendt S.R."/>
            <person name="Lipzen A."/>
            <person name="Sullivan W."/>
            <person name="Andreopoulos W.B."/>
            <person name="Clum A."/>
            <person name="Lindquist E."/>
            <person name="Daum C."/>
            <person name="Ramamoorthy G.K."/>
            <person name="Gryganskyi A."/>
            <person name="Culley D."/>
            <person name="Magnuson J.K."/>
            <person name="James T.Y."/>
            <person name="O'Malley M.A."/>
            <person name="Stajich J.E."/>
            <person name="Spatafora J.W."/>
            <person name="Visel A."/>
            <person name="Grigoriev I.V."/>
        </authorList>
    </citation>
    <scope>NUCLEOTIDE SEQUENCE [LARGE SCALE GENOMIC DNA]</scope>
    <source>
        <strain evidence="3 4">CBS 931.73</strain>
    </source>
</reference>
<evidence type="ECO:0000313" key="3">
    <source>
        <dbReference type="EMBL" id="ORX67010.1"/>
    </source>
</evidence>
<proteinExistence type="predicted"/>
<gene>
    <name evidence="3" type="ORF">K493DRAFT_367245</name>
</gene>
<evidence type="ECO:0000256" key="1">
    <source>
        <dbReference type="SAM" id="MobiDB-lite"/>
    </source>
</evidence>
<name>A0A1Y1W0G1_9FUNG</name>
<dbReference type="AlphaFoldDB" id="A0A1Y1W0G1"/>